<evidence type="ECO:0000313" key="2">
    <source>
        <dbReference type="EMBL" id="MBE9665972.1"/>
    </source>
</evidence>
<dbReference type="Pfam" id="PF03473">
    <property type="entry name" value="MOSC"/>
    <property type="match status" value="1"/>
</dbReference>
<dbReference type="Proteomes" id="UP000632774">
    <property type="component" value="Unassembled WGS sequence"/>
</dbReference>
<feature type="domain" description="MOSC" evidence="1">
    <location>
        <begin position="119"/>
        <end position="264"/>
    </location>
</feature>
<proteinExistence type="predicted"/>
<gene>
    <name evidence="2" type="ORF">IRJ18_06335</name>
</gene>
<name>A0ABR9XF08_9SPHI</name>
<keyword evidence="3" id="KW-1185">Reference proteome</keyword>
<reference evidence="2 3" key="1">
    <citation type="submission" date="2020-10" db="EMBL/GenBank/DDBJ databases">
        <title>Mucilaginibacter mali sp. nov., isolated from rhizosphere soil of apple orchard.</title>
        <authorList>
            <person name="Lee J.-S."/>
            <person name="Kim H.S."/>
            <person name="Kim J.-S."/>
        </authorList>
    </citation>
    <scope>NUCLEOTIDE SEQUENCE [LARGE SCALE GENOMIC DNA]</scope>
    <source>
        <strain evidence="2 3">KCTC 23157</strain>
    </source>
</reference>
<dbReference type="InterPro" id="IPR005302">
    <property type="entry name" value="MoCF_Sase_C"/>
</dbReference>
<comment type="caution">
    <text evidence="2">The sequence shown here is derived from an EMBL/GenBank/DDBJ whole genome shotgun (WGS) entry which is preliminary data.</text>
</comment>
<evidence type="ECO:0000259" key="1">
    <source>
        <dbReference type="PROSITE" id="PS51340"/>
    </source>
</evidence>
<protein>
    <submittedName>
        <fullName evidence="2">MOSC domain-containing protein</fullName>
    </submittedName>
</protein>
<organism evidence="2 3">
    <name type="scientific">Mucilaginibacter boryungensis</name>
    <dbReference type="NCBI Taxonomy" id="768480"/>
    <lineage>
        <taxon>Bacteria</taxon>
        <taxon>Pseudomonadati</taxon>
        <taxon>Bacteroidota</taxon>
        <taxon>Sphingobacteriia</taxon>
        <taxon>Sphingobacteriales</taxon>
        <taxon>Sphingobacteriaceae</taxon>
        <taxon>Mucilaginibacter</taxon>
    </lineage>
</organism>
<dbReference type="InterPro" id="IPR011037">
    <property type="entry name" value="Pyrv_Knase-like_insert_dom_sf"/>
</dbReference>
<dbReference type="PANTHER" id="PTHR14237">
    <property type="entry name" value="MOLYBDOPTERIN COFACTOR SULFURASE MOSC"/>
    <property type="match status" value="1"/>
</dbReference>
<dbReference type="InterPro" id="IPR005303">
    <property type="entry name" value="MOCOS_middle"/>
</dbReference>
<dbReference type="EMBL" id="JADFFM010000001">
    <property type="protein sequence ID" value="MBE9665972.1"/>
    <property type="molecule type" value="Genomic_DNA"/>
</dbReference>
<sequence>MLQISALYIYPIKSLGGIILNTAKVTDRGLECDRRWMLIDQNNRFISQREHPEMALLRPSIMPEGLQVTNLRNNSTLLIPYQPLTNKMVEVTVWDDTTMGQLVSSAADEWFSNALGEPCRLVYMPDNIHRPVDPDYAPDGKLTSFSDAYPFLVISQASIDDLSARAGEPIPINRFRPNIVFTGGEPYMEDGMTHFTIGAIDFYGVKICARCPIPGINQNTAQRVKEPLKTMAGYRRKNNKVYLGQNLIHNGEGSLHVGDTITVLDMKPVEVFE</sequence>
<dbReference type="PROSITE" id="PS51340">
    <property type="entry name" value="MOSC"/>
    <property type="match status" value="1"/>
</dbReference>
<evidence type="ECO:0000313" key="3">
    <source>
        <dbReference type="Proteomes" id="UP000632774"/>
    </source>
</evidence>
<dbReference type="RefSeq" id="WP_194105349.1">
    <property type="nucleotide sequence ID" value="NZ_JADFFM010000001.1"/>
</dbReference>
<accession>A0ABR9XF08</accession>
<dbReference type="SUPFAM" id="SSF141673">
    <property type="entry name" value="MOSC N-terminal domain-like"/>
    <property type="match status" value="1"/>
</dbReference>
<dbReference type="Pfam" id="PF03476">
    <property type="entry name" value="MOSC_N"/>
    <property type="match status" value="1"/>
</dbReference>
<dbReference type="SUPFAM" id="SSF50800">
    <property type="entry name" value="PK beta-barrel domain-like"/>
    <property type="match status" value="1"/>
</dbReference>
<dbReference type="PANTHER" id="PTHR14237:SF19">
    <property type="entry name" value="MITOCHONDRIAL AMIDOXIME REDUCING COMPONENT 1"/>
    <property type="match status" value="1"/>
</dbReference>